<reference evidence="1 2" key="1">
    <citation type="submission" date="2021-06" db="EMBL/GenBank/DDBJ databases">
        <title>Caerostris darwini draft genome.</title>
        <authorList>
            <person name="Kono N."/>
            <person name="Arakawa K."/>
        </authorList>
    </citation>
    <scope>NUCLEOTIDE SEQUENCE [LARGE SCALE GENOMIC DNA]</scope>
</reference>
<dbReference type="AlphaFoldDB" id="A0AAV4RSB0"/>
<name>A0AAV4RSB0_9ARAC</name>
<gene>
    <name evidence="1" type="ORF">CDAR_64301</name>
</gene>
<keyword evidence="2" id="KW-1185">Reference proteome</keyword>
<protein>
    <submittedName>
        <fullName evidence="1">Uncharacterized protein</fullName>
    </submittedName>
</protein>
<dbReference type="EMBL" id="BPLQ01006660">
    <property type="protein sequence ID" value="GIY24292.1"/>
    <property type="molecule type" value="Genomic_DNA"/>
</dbReference>
<organism evidence="1 2">
    <name type="scientific">Caerostris darwini</name>
    <dbReference type="NCBI Taxonomy" id="1538125"/>
    <lineage>
        <taxon>Eukaryota</taxon>
        <taxon>Metazoa</taxon>
        <taxon>Ecdysozoa</taxon>
        <taxon>Arthropoda</taxon>
        <taxon>Chelicerata</taxon>
        <taxon>Arachnida</taxon>
        <taxon>Araneae</taxon>
        <taxon>Araneomorphae</taxon>
        <taxon>Entelegynae</taxon>
        <taxon>Araneoidea</taxon>
        <taxon>Araneidae</taxon>
        <taxon>Caerostris</taxon>
    </lineage>
</organism>
<proteinExistence type="predicted"/>
<comment type="caution">
    <text evidence="1">The sequence shown here is derived from an EMBL/GenBank/DDBJ whole genome shotgun (WGS) entry which is preliminary data.</text>
</comment>
<evidence type="ECO:0000313" key="2">
    <source>
        <dbReference type="Proteomes" id="UP001054837"/>
    </source>
</evidence>
<evidence type="ECO:0000313" key="1">
    <source>
        <dbReference type="EMBL" id="GIY24292.1"/>
    </source>
</evidence>
<accession>A0AAV4RSB0</accession>
<sequence length="96" mass="11108">MDQQRQRALQYFPTIVIQRNPEGSGYSRSRITQNTIRMQGQELPRRPLKNTNSLFCQKKVPEDYYSRKVPIGKQLYPQSSSAIPCSSVHRNILLVA</sequence>
<dbReference type="Proteomes" id="UP001054837">
    <property type="component" value="Unassembled WGS sequence"/>
</dbReference>